<name>A0ABV2SBC4_9GAMM</name>
<evidence type="ECO:0000259" key="3">
    <source>
        <dbReference type="Pfam" id="PF00425"/>
    </source>
</evidence>
<dbReference type="InterPro" id="IPR019999">
    <property type="entry name" value="Anth_synth_I-like"/>
</dbReference>
<dbReference type="RefSeq" id="WP_354016239.1">
    <property type="nucleotide sequence ID" value="NZ_JBEWTB010000002.1"/>
</dbReference>
<dbReference type="Pfam" id="PF00425">
    <property type="entry name" value="Chorismate_bind"/>
    <property type="match status" value="1"/>
</dbReference>
<sequence length="476" mass="53599">MPSIFCTLLFSRYFMAYMNELIIVDLDYLADSSIWFEHFLNETLPCFLDSCGSEYSASHTRYDIISANPWAVVAVDNNGQVNVTNHLTGESSDHSSQSPFECLSGLLEQMTPVAKHALPFTGGAMGFWGYELASVLEPGRIARREMETPLMSVGLYHWALITDHEQQSTQIVFHPDCPEQEREKILALIDRQPVARSSAFKITRGFTPSISKTEYEEAFNRIQDYILAGDCYEVNLTQEFIAHYQGNSWPAYKQLRKVSPAPYSAYLSHPDFEILSHSPERFIKVSDHHVETHPIKGTRPRGATEQEDRQYARELLECEKDRAENLMIVDLLRNDLGKICKTGSIKVPRLFALESYANVHHLVSTVTGELAEDHHALDVLFHAFPGGSITGAPKIRSMEIIHELEASARNIYCGSIGYISTDGQMDTSITIRSLIARNNQLRCWGGGAIVADSDCEQEYQESVTKVKNLMQGLESM</sequence>
<dbReference type="PRINTS" id="PR00095">
    <property type="entry name" value="ANTSNTHASEI"/>
</dbReference>
<dbReference type="GO" id="GO:0046820">
    <property type="term" value="F:4-amino-4-deoxychorismate synthase activity"/>
    <property type="evidence" value="ECO:0007669"/>
    <property type="project" value="UniProtKB-EC"/>
</dbReference>
<evidence type="ECO:0000259" key="4">
    <source>
        <dbReference type="Pfam" id="PF04715"/>
    </source>
</evidence>
<organism evidence="5 6">
    <name type="scientific">Endozoicomonas lisbonensis</name>
    <dbReference type="NCBI Taxonomy" id="3120522"/>
    <lineage>
        <taxon>Bacteria</taxon>
        <taxon>Pseudomonadati</taxon>
        <taxon>Pseudomonadota</taxon>
        <taxon>Gammaproteobacteria</taxon>
        <taxon>Oceanospirillales</taxon>
        <taxon>Endozoicomonadaceae</taxon>
        <taxon>Endozoicomonas</taxon>
    </lineage>
</organism>
<feature type="domain" description="Anthranilate synthase component I N-terminal" evidence="4">
    <location>
        <begin position="45"/>
        <end position="170"/>
    </location>
</feature>
<dbReference type="Gene3D" id="3.60.120.10">
    <property type="entry name" value="Anthranilate synthase"/>
    <property type="match status" value="1"/>
</dbReference>
<keyword evidence="2 5" id="KW-0808">Transferase</keyword>
<dbReference type="EC" id="2.6.1.85" evidence="1"/>
<dbReference type="Pfam" id="PF04715">
    <property type="entry name" value="Anth_synt_I_N"/>
    <property type="match status" value="1"/>
</dbReference>
<dbReference type="PANTHER" id="PTHR11236">
    <property type="entry name" value="AMINOBENZOATE/ANTHRANILATE SYNTHASE"/>
    <property type="match status" value="1"/>
</dbReference>
<protein>
    <recommendedName>
        <fullName evidence="1">aminodeoxychorismate synthase</fullName>
        <ecNumber evidence="1">2.6.1.85</ecNumber>
    </recommendedName>
</protein>
<dbReference type="NCBIfam" id="TIGR00553">
    <property type="entry name" value="pabB"/>
    <property type="match status" value="1"/>
</dbReference>
<gene>
    <name evidence="5" type="ORF">V5J35_000249</name>
</gene>
<dbReference type="Proteomes" id="UP001549366">
    <property type="component" value="Unassembled WGS sequence"/>
</dbReference>
<evidence type="ECO:0000256" key="1">
    <source>
        <dbReference type="ARBA" id="ARBA00013139"/>
    </source>
</evidence>
<dbReference type="EMBL" id="JBEWTB010000002">
    <property type="protein sequence ID" value="MET4755057.1"/>
    <property type="molecule type" value="Genomic_DNA"/>
</dbReference>
<comment type="caution">
    <text evidence="5">The sequence shown here is derived from an EMBL/GenBank/DDBJ whole genome shotgun (WGS) entry which is preliminary data.</text>
</comment>
<dbReference type="InterPro" id="IPR005802">
    <property type="entry name" value="ADC_synth_comp_1"/>
</dbReference>
<dbReference type="SUPFAM" id="SSF56322">
    <property type="entry name" value="ADC synthase"/>
    <property type="match status" value="1"/>
</dbReference>
<dbReference type="InterPro" id="IPR015890">
    <property type="entry name" value="Chorismate_C"/>
</dbReference>
<accession>A0ABV2SBC4</accession>
<evidence type="ECO:0000313" key="6">
    <source>
        <dbReference type="Proteomes" id="UP001549366"/>
    </source>
</evidence>
<dbReference type="InterPro" id="IPR006805">
    <property type="entry name" value="Anth_synth_I_N"/>
</dbReference>
<evidence type="ECO:0000256" key="2">
    <source>
        <dbReference type="ARBA" id="ARBA00022679"/>
    </source>
</evidence>
<evidence type="ECO:0000313" key="5">
    <source>
        <dbReference type="EMBL" id="MET4755057.1"/>
    </source>
</evidence>
<proteinExistence type="predicted"/>
<feature type="domain" description="Chorismate-utilising enzyme C-terminal" evidence="3">
    <location>
        <begin position="212"/>
        <end position="465"/>
    </location>
</feature>
<dbReference type="PANTHER" id="PTHR11236:SF50">
    <property type="entry name" value="AMINODEOXYCHORISMATE SYNTHASE COMPONENT 1"/>
    <property type="match status" value="1"/>
</dbReference>
<keyword evidence="5" id="KW-0032">Aminotransferase</keyword>
<reference evidence="5 6" key="1">
    <citation type="submission" date="2024-06" db="EMBL/GenBank/DDBJ databases">
        <title>Genomic Encyclopedia of Type Strains, Phase V (KMG-V): Genome sequencing to study the core and pangenomes of soil and plant-associated prokaryotes.</title>
        <authorList>
            <person name="Whitman W."/>
        </authorList>
    </citation>
    <scope>NUCLEOTIDE SEQUENCE [LARGE SCALE GENOMIC DNA]</scope>
    <source>
        <strain evidence="5 6">NE40</strain>
    </source>
</reference>
<keyword evidence="6" id="KW-1185">Reference proteome</keyword>
<dbReference type="InterPro" id="IPR005801">
    <property type="entry name" value="ADC_synthase"/>
</dbReference>